<reference evidence="11" key="1">
    <citation type="submission" date="2022-12" db="EMBL/GenBank/DDBJ databases">
        <authorList>
            <person name="Petersen C."/>
        </authorList>
    </citation>
    <scope>NUCLEOTIDE SEQUENCE</scope>
    <source>
        <strain evidence="11">IBT 29677</strain>
    </source>
</reference>
<keyword evidence="8" id="KW-1133">Transmembrane helix</keyword>
<dbReference type="EMBL" id="JAPZBU010000006">
    <property type="protein sequence ID" value="KAJ5396436.1"/>
    <property type="molecule type" value="Genomic_DNA"/>
</dbReference>
<dbReference type="CDD" id="cd00076">
    <property type="entry name" value="HFD_SF"/>
    <property type="match status" value="1"/>
</dbReference>
<keyword evidence="4" id="KW-0805">Transcription regulation</keyword>
<dbReference type="AlphaFoldDB" id="A0A9X0B964"/>
<feature type="domain" description="Transcription factor TFIID subunit 8 C-terminal" evidence="10">
    <location>
        <begin position="174"/>
        <end position="222"/>
    </location>
</feature>
<name>A0A9X0B964_9EURO</name>
<keyword evidence="5" id="KW-0804">Transcription</keyword>
<dbReference type="InterPro" id="IPR009072">
    <property type="entry name" value="Histone-fold"/>
</dbReference>
<dbReference type="Pfam" id="PF10406">
    <property type="entry name" value="TAF8_C"/>
    <property type="match status" value="1"/>
</dbReference>
<reference evidence="11" key="2">
    <citation type="journal article" date="2023" name="IMA Fungus">
        <title>Comparative genomic study of the Penicillium genus elucidates a diverse pangenome and 15 lateral gene transfer events.</title>
        <authorList>
            <person name="Petersen C."/>
            <person name="Sorensen T."/>
            <person name="Nielsen M.R."/>
            <person name="Sondergaard T.E."/>
            <person name="Sorensen J.L."/>
            <person name="Fitzpatrick D.A."/>
            <person name="Frisvad J.C."/>
            <person name="Nielsen K.L."/>
        </authorList>
    </citation>
    <scope>NUCLEOTIDE SEQUENCE</scope>
    <source>
        <strain evidence="11">IBT 29677</strain>
    </source>
</reference>
<evidence type="ECO:0000256" key="1">
    <source>
        <dbReference type="ARBA" id="ARBA00004123"/>
    </source>
</evidence>
<dbReference type="Gene3D" id="1.10.20.10">
    <property type="entry name" value="Histone, subunit A"/>
    <property type="match status" value="1"/>
</dbReference>
<feature type="domain" description="Bromodomain associated" evidence="9">
    <location>
        <begin position="55"/>
        <end position="119"/>
    </location>
</feature>
<evidence type="ECO:0000259" key="9">
    <source>
        <dbReference type="Pfam" id="PF07524"/>
    </source>
</evidence>
<comment type="similarity">
    <text evidence="2">Belongs to the TAF8 family.</text>
</comment>
<evidence type="ECO:0000256" key="2">
    <source>
        <dbReference type="ARBA" id="ARBA00008767"/>
    </source>
</evidence>
<evidence type="ECO:0000259" key="10">
    <source>
        <dbReference type="Pfam" id="PF10406"/>
    </source>
</evidence>
<feature type="transmembrane region" description="Helical" evidence="8">
    <location>
        <begin position="353"/>
        <end position="371"/>
    </location>
</feature>
<comment type="subcellular location">
    <subcellularLocation>
        <location evidence="1">Nucleus</location>
    </subcellularLocation>
</comment>
<comment type="caution">
    <text evidence="11">The sequence shown here is derived from an EMBL/GenBank/DDBJ whole genome shotgun (WGS) entry which is preliminary data.</text>
</comment>
<feature type="compositionally biased region" description="Basic residues" evidence="7">
    <location>
        <begin position="23"/>
        <end position="32"/>
    </location>
</feature>
<dbReference type="GO" id="GO:0005669">
    <property type="term" value="C:transcription factor TFIID complex"/>
    <property type="evidence" value="ECO:0007669"/>
    <property type="project" value="InterPro"/>
</dbReference>
<evidence type="ECO:0000256" key="3">
    <source>
        <dbReference type="ARBA" id="ARBA00017307"/>
    </source>
</evidence>
<evidence type="ECO:0000313" key="11">
    <source>
        <dbReference type="EMBL" id="KAJ5396436.1"/>
    </source>
</evidence>
<evidence type="ECO:0000256" key="5">
    <source>
        <dbReference type="ARBA" id="ARBA00023163"/>
    </source>
</evidence>
<dbReference type="InterPro" id="IPR019473">
    <property type="entry name" value="TFIID_su8_C"/>
</dbReference>
<sequence>MASSGLPMKRSSSSQESADVKRPKQHYHHHHRLQEPVSLPLGTEPAVQDDRNMDHLMSRSIGQLLKDVGFDLAEPTAMSSLRSAAEEHLLRLSSFVRQSMLSSRRIQPIPHDFELALKRGRLSHDELRDYIQAPLSTSTIPTLLPSPPPEDEVSRRLPFLNALRGEESESNRSYVPSHFPDFPSKHTYSATAVFTERDSDPRKIRERAAEDGRHGEEALRKLASAAFRDNPTSSSSRDKKLWGRRHESMETMFERTVKGLAKKLPKDSHGHSTIGSAMDIDSGIPAEADAKARSKVSWNLELGPIVNCERDQWRRATSGRSTEDTKTSKPAAGSELIGGYGGLMRGGQATCKSIIGVTFLFVGFSFLLFMGRRFGCTFRSRS</sequence>
<evidence type="ECO:0000256" key="4">
    <source>
        <dbReference type="ARBA" id="ARBA00023015"/>
    </source>
</evidence>
<keyword evidence="12" id="KW-1185">Reference proteome</keyword>
<dbReference type="Pfam" id="PF07524">
    <property type="entry name" value="Bromo_TP"/>
    <property type="match status" value="1"/>
</dbReference>
<dbReference type="GeneID" id="81368166"/>
<evidence type="ECO:0000256" key="8">
    <source>
        <dbReference type="SAM" id="Phobius"/>
    </source>
</evidence>
<evidence type="ECO:0000256" key="7">
    <source>
        <dbReference type="SAM" id="MobiDB-lite"/>
    </source>
</evidence>
<keyword evidence="8" id="KW-0812">Transmembrane</keyword>
<dbReference type="RefSeq" id="XP_056488488.1">
    <property type="nucleotide sequence ID" value="XM_056629186.1"/>
</dbReference>
<evidence type="ECO:0000313" key="12">
    <source>
        <dbReference type="Proteomes" id="UP001147747"/>
    </source>
</evidence>
<keyword evidence="6" id="KW-0539">Nucleus</keyword>
<dbReference type="InterPro" id="IPR037818">
    <property type="entry name" value="TAF8"/>
</dbReference>
<protein>
    <recommendedName>
        <fullName evidence="3">Transcription initiation factor TFIID subunit 8</fullName>
    </recommendedName>
</protein>
<keyword evidence="8" id="KW-0472">Membrane</keyword>
<dbReference type="GO" id="GO:0006367">
    <property type="term" value="P:transcription initiation at RNA polymerase II promoter"/>
    <property type="evidence" value="ECO:0007669"/>
    <property type="project" value="TreeGrafter"/>
</dbReference>
<dbReference type="OrthoDB" id="2193813at2759"/>
<proteinExistence type="inferred from homology"/>
<dbReference type="GO" id="GO:0046982">
    <property type="term" value="F:protein heterodimerization activity"/>
    <property type="evidence" value="ECO:0007669"/>
    <property type="project" value="InterPro"/>
</dbReference>
<organism evidence="11 12">
    <name type="scientific">Penicillium cosmopolitanum</name>
    <dbReference type="NCBI Taxonomy" id="1131564"/>
    <lineage>
        <taxon>Eukaryota</taxon>
        <taxon>Fungi</taxon>
        <taxon>Dikarya</taxon>
        <taxon>Ascomycota</taxon>
        <taxon>Pezizomycotina</taxon>
        <taxon>Eurotiomycetes</taxon>
        <taxon>Eurotiomycetidae</taxon>
        <taxon>Eurotiales</taxon>
        <taxon>Aspergillaceae</taxon>
        <taxon>Penicillium</taxon>
    </lineage>
</organism>
<gene>
    <name evidence="11" type="ORF">N7509_004549</name>
</gene>
<dbReference type="PANTHER" id="PTHR46469:SF1">
    <property type="entry name" value="TRANSCRIPTION INITIATION FACTOR TFIID SUBUNIT 8"/>
    <property type="match status" value="1"/>
</dbReference>
<dbReference type="Proteomes" id="UP001147747">
    <property type="component" value="Unassembled WGS sequence"/>
</dbReference>
<evidence type="ECO:0000256" key="6">
    <source>
        <dbReference type="ARBA" id="ARBA00023242"/>
    </source>
</evidence>
<feature type="region of interest" description="Disordered" evidence="7">
    <location>
        <begin position="313"/>
        <end position="333"/>
    </location>
</feature>
<accession>A0A9X0B964</accession>
<dbReference type="PANTHER" id="PTHR46469">
    <property type="entry name" value="TRANSCRIPTION INITIATION FACTOR TFIID SUBUNIT 8"/>
    <property type="match status" value="1"/>
</dbReference>
<dbReference type="InterPro" id="IPR006565">
    <property type="entry name" value="BTP"/>
</dbReference>
<feature type="region of interest" description="Disordered" evidence="7">
    <location>
        <begin position="1"/>
        <end position="46"/>
    </location>
</feature>
<dbReference type="CDD" id="cd08049">
    <property type="entry name" value="TAF8"/>
    <property type="match status" value="1"/>
</dbReference>